<evidence type="ECO:0000256" key="4">
    <source>
        <dbReference type="ARBA" id="ARBA00022803"/>
    </source>
</evidence>
<keyword evidence="10" id="KW-1133">Transmembrane helix</keyword>
<dbReference type="InterPro" id="IPR009057">
    <property type="entry name" value="Homeodomain-like_sf"/>
</dbReference>
<dbReference type="SMART" id="SM00342">
    <property type="entry name" value="HTH_ARAC"/>
    <property type="match status" value="1"/>
</dbReference>
<reference evidence="13" key="1">
    <citation type="journal article" date="2019" name="Int. J. Syst. Evol. Microbiol.">
        <title>The Global Catalogue of Microorganisms (GCM) 10K type strain sequencing project: providing services to taxonomists for standard genome sequencing and annotation.</title>
        <authorList>
            <consortium name="The Broad Institute Genomics Platform"/>
            <consortium name="The Broad Institute Genome Sequencing Center for Infectious Disease"/>
            <person name="Wu L."/>
            <person name="Ma J."/>
        </authorList>
    </citation>
    <scope>NUCLEOTIDE SEQUENCE [LARGE SCALE GENOMIC DNA]</scope>
    <source>
        <strain evidence="13">KCTC 52274</strain>
    </source>
</reference>
<evidence type="ECO:0000256" key="8">
    <source>
        <dbReference type="PROSITE-ProRule" id="PRU00339"/>
    </source>
</evidence>
<feature type="repeat" description="TPR" evidence="8">
    <location>
        <begin position="118"/>
        <end position="151"/>
    </location>
</feature>
<keyword evidence="9" id="KW-0175">Coiled coil</keyword>
<keyword evidence="2" id="KW-0963">Cytoplasm</keyword>
<comment type="similarity">
    <text evidence="7">Belongs to the Rap family.</text>
</comment>
<dbReference type="PANTHER" id="PTHR46630">
    <property type="entry name" value="TETRATRICOPEPTIDE REPEAT PROTEIN 29"/>
    <property type="match status" value="1"/>
</dbReference>
<gene>
    <name evidence="12" type="ORF">ACFSR1_13965</name>
</gene>
<feature type="domain" description="HTH araC/xylS-type" evidence="11">
    <location>
        <begin position="462"/>
        <end position="570"/>
    </location>
</feature>
<evidence type="ECO:0000259" key="11">
    <source>
        <dbReference type="PROSITE" id="PS01124"/>
    </source>
</evidence>
<feature type="repeat" description="TPR" evidence="8">
    <location>
        <begin position="78"/>
        <end position="111"/>
    </location>
</feature>
<dbReference type="Gene3D" id="1.25.40.10">
    <property type="entry name" value="Tetratricopeptide repeat domain"/>
    <property type="match status" value="2"/>
</dbReference>
<name>A0ABW5LK24_9FLAO</name>
<dbReference type="SMART" id="SM00028">
    <property type="entry name" value="TPR"/>
    <property type="match status" value="7"/>
</dbReference>
<evidence type="ECO:0000313" key="12">
    <source>
        <dbReference type="EMBL" id="MFD2563782.1"/>
    </source>
</evidence>
<dbReference type="RefSeq" id="WP_378293508.1">
    <property type="nucleotide sequence ID" value="NZ_JBHULE010000019.1"/>
</dbReference>
<dbReference type="PROSITE" id="PS50005">
    <property type="entry name" value="TPR"/>
    <property type="match status" value="3"/>
</dbReference>
<evidence type="ECO:0000256" key="10">
    <source>
        <dbReference type="SAM" id="Phobius"/>
    </source>
</evidence>
<organism evidence="12 13">
    <name type="scientific">Aquimarina rubra</name>
    <dbReference type="NCBI Taxonomy" id="1920033"/>
    <lineage>
        <taxon>Bacteria</taxon>
        <taxon>Pseudomonadati</taxon>
        <taxon>Bacteroidota</taxon>
        <taxon>Flavobacteriia</taxon>
        <taxon>Flavobacteriales</taxon>
        <taxon>Flavobacteriaceae</taxon>
        <taxon>Aquimarina</taxon>
    </lineage>
</organism>
<evidence type="ECO:0000256" key="6">
    <source>
        <dbReference type="ARBA" id="ARBA00023163"/>
    </source>
</evidence>
<evidence type="ECO:0000256" key="3">
    <source>
        <dbReference type="ARBA" id="ARBA00022737"/>
    </source>
</evidence>
<feature type="repeat" description="TPR" evidence="8">
    <location>
        <begin position="240"/>
        <end position="273"/>
    </location>
</feature>
<dbReference type="InterPro" id="IPR018060">
    <property type="entry name" value="HTH_AraC"/>
</dbReference>
<dbReference type="InterPro" id="IPR051476">
    <property type="entry name" value="Bac_ResReg_Asp_Phosphatase"/>
</dbReference>
<evidence type="ECO:0000256" key="1">
    <source>
        <dbReference type="ARBA" id="ARBA00004496"/>
    </source>
</evidence>
<keyword evidence="10" id="KW-0472">Membrane</keyword>
<dbReference type="SUPFAM" id="SSF48452">
    <property type="entry name" value="TPR-like"/>
    <property type="match status" value="2"/>
</dbReference>
<proteinExistence type="inferred from homology"/>
<keyword evidence="4 8" id="KW-0802">TPR repeat</keyword>
<dbReference type="PROSITE" id="PS01124">
    <property type="entry name" value="HTH_ARAC_FAMILY_2"/>
    <property type="match status" value="1"/>
</dbReference>
<feature type="transmembrane region" description="Helical" evidence="10">
    <location>
        <begin position="396"/>
        <end position="416"/>
    </location>
</feature>
<dbReference type="EMBL" id="JBHULE010000019">
    <property type="protein sequence ID" value="MFD2563782.1"/>
    <property type="molecule type" value="Genomic_DNA"/>
</dbReference>
<keyword evidence="10" id="KW-0812">Transmembrane</keyword>
<accession>A0ABW5LK24</accession>
<keyword evidence="6" id="KW-0804">Transcription</keyword>
<sequence>MFFSVYSGISKYLLSYVLISVFLVIKSYGQEPQISVPDSIQNKTVDELISLIKSSSSDHSFTFETALENSQNPDINLAKIYSEIGYYFYKKEASERSISYLNKAIEIAKKTEQDEILCKAYLRQGNSYLQDWKNQKALDAYHKVLEMAQKKGDLRNEIVAKSNIAIVLRRMNQLDKALKDCNELLRYVDKTSFKNGKNHVNILTIISEVYLDLQKFDSVLKYADKGIKISESLDYEIGIADLYIKKGIVFYQRKNYDQALEFLYKAEDILTRLKFNERSNQSINVNYFLASYFFENKNYDKAIEYLLQTIHALENNDLRKNRVIETHILLAKSYKEIGDIDASVFWFTKHQELQDQFQQEKDETVNKIYDQSTRKLDSKIKRLENKQQEDQKYRNYIFGAFLIVFFGMIILVVTYFRKQKANKTIFDDLIKKISDLESKKDIEEIEIKDATKEITIDDEKINEVLKGLDKIEQQEYFLSLDCNLRSIAKKVKTNATYLSKIINTYKGKSFNDYINDLRIEYVLQKLKNDRKFRSFSIKSIASEIGYKSDNSFTKHFKAKTGINPSYYIKNIEKLNRQSQDI</sequence>
<keyword evidence="5" id="KW-0805">Transcription regulation</keyword>
<evidence type="ECO:0000256" key="2">
    <source>
        <dbReference type="ARBA" id="ARBA00022490"/>
    </source>
</evidence>
<dbReference type="Gene3D" id="1.10.10.60">
    <property type="entry name" value="Homeodomain-like"/>
    <property type="match status" value="2"/>
</dbReference>
<dbReference type="Pfam" id="PF12833">
    <property type="entry name" value="HTH_18"/>
    <property type="match status" value="1"/>
</dbReference>
<dbReference type="InterPro" id="IPR011990">
    <property type="entry name" value="TPR-like_helical_dom_sf"/>
</dbReference>
<evidence type="ECO:0000256" key="9">
    <source>
        <dbReference type="SAM" id="Coils"/>
    </source>
</evidence>
<feature type="coiled-coil region" evidence="9">
    <location>
        <begin position="426"/>
        <end position="453"/>
    </location>
</feature>
<comment type="caution">
    <text evidence="12">The sequence shown here is derived from an EMBL/GenBank/DDBJ whole genome shotgun (WGS) entry which is preliminary data.</text>
</comment>
<dbReference type="PANTHER" id="PTHR46630:SF1">
    <property type="entry name" value="TETRATRICOPEPTIDE REPEAT PROTEIN 29"/>
    <property type="match status" value="1"/>
</dbReference>
<dbReference type="InterPro" id="IPR019734">
    <property type="entry name" value="TPR_rpt"/>
</dbReference>
<dbReference type="SUPFAM" id="SSF46689">
    <property type="entry name" value="Homeodomain-like"/>
    <property type="match status" value="1"/>
</dbReference>
<protein>
    <submittedName>
        <fullName evidence="12">Tetratricopeptide repeat protein</fullName>
    </submittedName>
</protein>
<keyword evidence="13" id="KW-1185">Reference proteome</keyword>
<comment type="subcellular location">
    <subcellularLocation>
        <location evidence="1">Cytoplasm</location>
    </subcellularLocation>
</comment>
<dbReference type="Pfam" id="PF13424">
    <property type="entry name" value="TPR_12"/>
    <property type="match status" value="1"/>
</dbReference>
<evidence type="ECO:0000256" key="7">
    <source>
        <dbReference type="ARBA" id="ARBA00038253"/>
    </source>
</evidence>
<dbReference type="Pfam" id="PF13181">
    <property type="entry name" value="TPR_8"/>
    <property type="match status" value="1"/>
</dbReference>
<evidence type="ECO:0000313" key="13">
    <source>
        <dbReference type="Proteomes" id="UP001597319"/>
    </source>
</evidence>
<keyword evidence="3" id="KW-0677">Repeat</keyword>
<dbReference type="Proteomes" id="UP001597319">
    <property type="component" value="Unassembled WGS sequence"/>
</dbReference>
<evidence type="ECO:0000256" key="5">
    <source>
        <dbReference type="ARBA" id="ARBA00023015"/>
    </source>
</evidence>